<reference evidence="14 15" key="1">
    <citation type="journal article" date="2013" name="Genome Biol.">
        <title>Genome of Acanthamoeba castellanii highlights extensive lateral gene transfer and early evolution of tyrosine kinase signaling.</title>
        <authorList>
            <person name="Clarke M."/>
            <person name="Lohan A.J."/>
            <person name="Liu B."/>
            <person name="Lagkouvardos I."/>
            <person name="Roy S."/>
            <person name="Zafar N."/>
            <person name="Bertelli C."/>
            <person name="Schilde C."/>
            <person name="Kianianmomeni A."/>
            <person name="Burglin T.R."/>
            <person name="Frech C."/>
            <person name="Turcotte B."/>
            <person name="Kopec K.O."/>
            <person name="Synnott J.M."/>
            <person name="Choo C."/>
            <person name="Paponov I."/>
            <person name="Finkler A."/>
            <person name="Soon Heng Tan C."/>
            <person name="Hutchins A.P."/>
            <person name="Weinmeier T."/>
            <person name="Rattei T."/>
            <person name="Chu J.S."/>
            <person name="Gimenez G."/>
            <person name="Irimia M."/>
            <person name="Rigden D.J."/>
            <person name="Fitzpatrick D.A."/>
            <person name="Lorenzo-Morales J."/>
            <person name="Bateman A."/>
            <person name="Chiu C.H."/>
            <person name="Tang P."/>
            <person name="Hegemann P."/>
            <person name="Fromm H."/>
            <person name="Raoult D."/>
            <person name="Greub G."/>
            <person name="Miranda-Saavedra D."/>
            <person name="Chen N."/>
            <person name="Nash P."/>
            <person name="Ginger M.L."/>
            <person name="Horn M."/>
            <person name="Schaap P."/>
            <person name="Caler L."/>
            <person name="Loftus B."/>
        </authorList>
    </citation>
    <scope>NUCLEOTIDE SEQUENCE [LARGE SCALE GENOMIC DNA]</scope>
    <source>
        <strain evidence="14 15">Neff</strain>
    </source>
</reference>
<evidence type="ECO:0000313" key="15">
    <source>
        <dbReference type="Proteomes" id="UP000011083"/>
    </source>
</evidence>
<gene>
    <name evidence="14" type="ORF">ACA1_040480</name>
</gene>
<dbReference type="OrthoDB" id="428525at2759"/>
<dbReference type="PROSITE" id="PS51371">
    <property type="entry name" value="CBS"/>
    <property type="match status" value="1"/>
</dbReference>
<keyword evidence="8 11" id="KW-0472">Membrane</keyword>
<keyword evidence="2 11" id="KW-0813">Transport</keyword>
<evidence type="ECO:0000256" key="3">
    <source>
        <dbReference type="ARBA" id="ARBA00022692"/>
    </source>
</evidence>
<dbReference type="InterPro" id="IPR014743">
    <property type="entry name" value="Cl-channel_core"/>
</dbReference>
<feature type="compositionally biased region" description="Acidic residues" evidence="12">
    <location>
        <begin position="665"/>
        <end position="681"/>
    </location>
</feature>
<evidence type="ECO:0000256" key="7">
    <source>
        <dbReference type="ARBA" id="ARBA00023122"/>
    </source>
</evidence>
<dbReference type="VEuPathDB" id="AmoebaDB:ACA1_040480"/>
<dbReference type="SUPFAM" id="SSF81340">
    <property type="entry name" value="Clc chloride channel"/>
    <property type="match status" value="1"/>
</dbReference>
<comment type="similarity">
    <text evidence="11">Belongs to the chloride channel (TC 2.A.49) family.</text>
</comment>
<dbReference type="Proteomes" id="UP000011083">
    <property type="component" value="Unassembled WGS sequence"/>
</dbReference>
<feature type="compositionally biased region" description="Basic and acidic residues" evidence="12">
    <location>
        <begin position="711"/>
        <end position="726"/>
    </location>
</feature>
<feature type="region of interest" description="Disordered" evidence="12">
    <location>
        <begin position="707"/>
        <end position="726"/>
    </location>
</feature>
<evidence type="ECO:0000256" key="9">
    <source>
        <dbReference type="ARBA" id="ARBA00023214"/>
    </source>
</evidence>
<dbReference type="GO" id="GO:0016020">
    <property type="term" value="C:membrane"/>
    <property type="evidence" value="ECO:0007669"/>
    <property type="project" value="UniProtKB-SubCell"/>
</dbReference>
<keyword evidence="3 11" id="KW-0812">Transmembrane</keyword>
<dbReference type="InterPro" id="IPR000644">
    <property type="entry name" value="CBS_dom"/>
</dbReference>
<evidence type="ECO:0000256" key="11">
    <source>
        <dbReference type="RuleBase" id="RU361221"/>
    </source>
</evidence>
<dbReference type="Pfam" id="PF00571">
    <property type="entry name" value="CBS"/>
    <property type="match status" value="1"/>
</dbReference>
<feature type="transmembrane region" description="Helical" evidence="11">
    <location>
        <begin position="165"/>
        <end position="189"/>
    </location>
</feature>
<sequence length="726" mass="80373">MERAEKWILVSGVALGTALVAILILWCVEKLMSLKNGWVQQVIDLDVGFFPPFLLFVGLNMTLVLPVLLICTYIEPAIGGVGVPEVVAYLNSINMPRVVRLKTLVGKIVCTILSVSGSMTLGPEAPIVQSGGIIGAGLSQGKASSFKFDSGLFTSFRNDRDKLQFICAGTAAGMASAFGAPISGVLLVLEEGASFWDTDLILFSFFCGLSAKFFFFIFLQGFIVDSWGALEMEGYLFFGPFKPNMSSFKITAFVFYVLLGVMGGLLGMLWNKAVARINNFRAQRINPMPYRRIIEGMLVAFITSVTIYLSKSPLKFRQFNCAKGEWNDMATLFMNGMEAATRQLWHNNAHFSKISLVAFSSFFYLLMMITLGIAVPGGLLIPCFFIGGGYGRFFAQVLNENLPWDAGIDETGAAIIASVAVLSGFTRLTVALAAIIIESTNEFTYAIPLGIAVVVAKWVADIRSDSIIHEIIHVKKAPFLEWDAPSEFRFFTAKDLMHGDPICLDERDFPARINEVLKECDGYPFKHQAFPVVQHTDPEGQLRRGKTRTLRGVISRKQLVQMLANNQAQLELHPSLGIQEGETIESSPVSLLPYTNQWPYTVSPNASISSVYPLFRLLGLRWLIVADERNNVQGIITRKDLIHEAGHLLMHDRDEHGLGLGNDASDPDDDDGDDDGDDTDREESRDYYDEAEYAELRQSTPCSLHALQRSRAADRETSLPENLREL</sequence>
<dbReference type="PANTHER" id="PTHR11689:SF136">
    <property type="entry name" value="H(+)_CL(-) EXCHANGE TRANSPORTER 7"/>
    <property type="match status" value="1"/>
</dbReference>
<evidence type="ECO:0000256" key="5">
    <source>
        <dbReference type="ARBA" id="ARBA00022989"/>
    </source>
</evidence>
<feature type="transmembrane region" description="Helical" evidence="11">
    <location>
        <begin position="250"/>
        <end position="270"/>
    </location>
</feature>
<accession>L8H1V6</accession>
<evidence type="ECO:0000256" key="12">
    <source>
        <dbReference type="SAM" id="MobiDB-lite"/>
    </source>
</evidence>
<dbReference type="InterPro" id="IPR051280">
    <property type="entry name" value="Cl-channel/antiporter"/>
</dbReference>
<keyword evidence="7 10" id="KW-0129">CBS domain</keyword>
<feature type="transmembrane region" description="Helical" evidence="11">
    <location>
        <begin position="48"/>
        <end position="71"/>
    </location>
</feature>
<dbReference type="Pfam" id="PF00654">
    <property type="entry name" value="Voltage_CLC"/>
    <property type="match status" value="1"/>
</dbReference>
<feature type="transmembrane region" description="Helical" evidence="11">
    <location>
        <begin position="201"/>
        <end position="230"/>
    </location>
</feature>
<keyword evidence="6 11" id="KW-0406">Ion transport</keyword>
<dbReference type="PANTHER" id="PTHR11689">
    <property type="entry name" value="CHLORIDE CHANNEL PROTEIN CLC FAMILY MEMBER"/>
    <property type="match status" value="1"/>
</dbReference>
<feature type="transmembrane region" description="Helical" evidence="11">
    <location>
        <begin position="411"/>
        <end position="436"/>
    </location>
</feature>
<dbReference type="Gene3D" id="1.10.3080.10">
    <property type="entry name" value="Clc chloride channel"/>
    <property type="match status" value="1"/>
</dbReference>
<dbReference type="GeneID" id="14919568"/>
<dbReference type="GO" id="GO:0005254">
    <property type="term" value="F:chloride channel activity"/>
    <property type="evidence" value="ECO:0007669"/>
    <property type="project" value="UniProtKB-UniRule"/>
</dbReference>
<dbReference type="PRINTS" id="PR00762">
    <property type="entry name" value="CLCHANNEL"/>
</dbReference>
<keyword evidence="5 11" id="KW-1133">Transmembrane helix</keyword>
<evidence type="ECO:0000256" key="1">
    <source>
        <dbReference type="ARBA" id="ARBA00004141"/>
    </source>
</evidence>
<dbReference type="FunFam" id="1.10.3080.10:FF:000014">
    <property type="entry name" value="Chloride channel protein"/>
    <property type="match status" value="1"/>
</dbReference>
<keyword evidence="4" id="KW-0677">Repeat</keyword>
<evidence type="ECO:0000256" key="6">
    <source>
        <dbReference type="ARBA" id="ARBA00023065"/>
    </source>
</evidence>
<dbReference type="KEGG" id="acan:ACA1_040480"/>
<evidence type="ECO:0000256" key="4">
    <source>
        <dbReference type="ARBA" id="ARBA00022737"/>
    </source>
</evidence>
<evidence type="ECO:0000256" key="2">
    <source>
        <dbReference type="ARBA" id="ARBA00022448"/>
    </source>
</evidence>
<evidence type="ECO:0000256" key="10">
    <source>
        <dbReference type="PROSITE-ProRule" id="PRU00703"/>
    </source>
</evidence>
<evidence type="ECO:0000259" key="13">
    <source>
        <dbReference type="PROSITE" id="PS51371"/>
    </source>
</evidence>
<evidence type="ECO:0000313" key="14">
    <source>
        <dbReference type="EMBL" id="ELR18743.1"/>
    </source>
</evidence>
<dbReference type="Gene3D" id="3.10.580.10">
    <property type="entry name" value="CBS-domain"/>
    <property type="match status" value="1"/>
</dbReference>
<feature type="region of interest" description="Disordered" evidence="12">
    <location>
        <begin position="654"/>
        <end position="702"/>
    </location>
</feature>
<feature type="transmembrane region" description="Helical" evidence="11">
    <location>
        <begin position="7"/>
        <end position="28"/>
    </location>
</feature>
<dbReference type="AlphaFoldDB" id="L8H1V6"/>
<dbReference type="CDD" id="cd04591">
    <property type="entry name" value="CBS_pair_voltage-gated_CLC_euk_bac"/>
    <property type="match status" value="1"/>
</dbReference>
<evidence type="ECO:0000256" key="8">
    <source>
        <dbReference type="ARBA" id="ARBA00023136"/>
    </source>
</evidence>
<keyword evidence="15" id="KW-1185">Reference proteome</keyword>
<dbReference type="SMART" id="SM00116">
    <property type="entry name" value="CBS"/>
    <property type="match status" value="2"/>
</dbReference>
<organism evidence="14 15">
    <name type="scientific">Acanthamoeba castellanii (strain ATCC 30010 / Neff)</name>
    <dbReference type="NCBI Taxonomy" id="1257118"/>
    <lineage>
        <taxon>Eukaryota</taxon>
        <taxon>Amoebozoa</taxon>
        <taxon>Discosea</taxon>
        <taxon>Longamoebia</taxon>
        <taxon>Centramoebida</taxon>
        <taxon>Acanthamoebidae</taxon>
        <taxon>Acanthamoeba</taxon>
    </lineage>
</organism>
<feature type="transmembrane region" description="Helical" evidence="11">
    <location>
        <begin position="362"/>
        <end position="391"/>
    </location>
</feature>
<feature type="transmembrane region" description="Helical" evidence="11">
    <location>
        <begin position="290"/>
        <end position="309"/>
    </location>
</feature>
<dbReference type="EMBL" id="KB007946">
    <property type="protein sequence ID" value="ELR18743.1"/>
    <property type="molecule type" value="Genomic_DNA"/>
</dbReference>
<keyword evidence="9 11" id="KW-0868">Chloride</keyword>
<comment type="subcellular location">
    <subcellularLocation>
        <location evidence="1 11">Membrane</location>
        <topology evidence="1 11">Multi-pass membrane protein</topology>
    </subcellularLocation>
</comment>
<comment type="caution">
    <text evidence="11">Lacks conserved residue(s) required for the propagation of feature annotation.</text>
</comment>
<protein>
    <recommendedName>
        <fullName evidence="11">Chloride channel protein</fullName>
    </recommendedName>
</protein>
<dbReference type="InterPro" id="IPR046342">
    <property type="entry name" value="CBS_dom_sf"/>
</dbReference>
<dbReference type="SUPFAM" id="SSF54631">
    <property type="entry name" value="CBS-domain pair"/>
    <property type="match status" value="1"/>
</dbReference>
<proteinExistence type="inferred from homology"/>
<dbReference type="RefSeq" id="XP_004340795.1">
    <property type="nucleotide sequence ID" value="XM_004340747.1"/>
</dbReference>
<feature type="domain" description="CBS" evidence="13">
    <location>
        <begin position="594"/>
        <end position="655"/>
    </location>
</feature>
<name>L8H1V6_ACACF</name>
<dbReference type="InterPro" id="IPR001807">
    <property type="entry name" value="ClC"/>
</dbReference>